<reference evidence="1 2" key="1">
    <citation type="submission" date="2019-09" db="EMBL/GenBank/DDBJ databases">
        <authorList>
            <person name="Chandra G."/>
            <person name="Truman W A."/>
        </authorList>
    </citation>
    <scope>NUCLEOTIDE SEQUENCE [LARGE SCALE GENOMIC DNA]</scope>
    <source>
        <strain evidence="1">PS870</strain>
    </source>
</reference>
<dbReference type="EMBL" id="CABVIK010000002">
    <property type="protein sequence ID" value="VVO60660.1"/>
    <property type="molecule type" value="Genomic_DNA"/>
</dbReference>
<proteinExistence type="predicted"/>
<evidence type="ECO:0000313" key="2">
    <source>
        <dbReference type="Proteomes" id="UP000349468"/>
    </source>
</evidence>
<sequence length="758" mass="82223">MNTMTTFTLDKPLIPGMKEPIPGPDGADAGLPLALTYLYPEGVKVFIEPSSLAQAGDTFKLQLNGATVASFPVMAGEEDKRATVYVQTRHWTDGLNTLDCLLDRAGTEIDASAPLRVLFHAQRPGLVDQFPGEEGHSELSIEVESEVLDQGVDPERASEGVIVTLSYPLMRTFDQIRLDCNSIVLNHTVTQPEVDQGWLEMTVDEATFVAAGDNPRFRINYTVIDRVGNGPDVNSPYSASLYLYVNLKGTWYDPPIVSEDPADAEDDPDTIELEKLAGKPATAQVYVPRGWLKDDEIHLTCRFRSADGSEPEDVLTLIETIKNVPFMYSLSVPYDRFARVAGGTAVFSYTRMSQGNRLDRSIALKVDVKGKAVSLLQPPTLVGAGTPLDPLDFVDGVTARVEFLDDVPGDQARLLAEGTPGLGSPTFAAIAFNKNHRANFLLKPQMLMANHGAVMSLSWALLRDTAAQASDSLDVTINRINDKDPRLPKPSIPQALGNKVLDLGSFAGPVQAQCAPWPGIGLGQLRWFRLHGVDVNGNEYVIPIAQGAPVTNVEIGGLDNTVPRDLLLKFKPGSQLQMVLKVGFDGKDDESAAVVFATQELTVLNLPAQRLEDFDDAPTQTVRHGGVIDLSSMRITFKSGEGEVAVTPRTEIGESFPGQVENQVLSIGREAFGAAAVNVELKLKNSYSRISFWHVSSNYDNSTVSYYTAAGALLGTQKLGTSYGGPVNVSFDAPGIARLDFHCPTPDWFSLDNFRVAD</sequence>
<accession>A0A5E7H9K4</accession>
<name>A0A5E7H9K4_PSEFL</name>
<dbReference type="AlphaFoldDB" id="A0A5E7H9K4"/>
<protein>
    <submittedName>
        <fullName evidence="1">Uncharacterized protein</fullName>
    </submittedName>
</protein>
<gene>
    <name evidence="1" type="ORF">PS870_00772</name>
</gene>
<dbReference type="RefSeq" id="WP_154911757.1">
    <property type="nucleotide sequence ID" value="NZ_CABVIK010000002.1"/>
</dbReference>
<dbReference type="Proteomes" id="UP000349468">
    <property type="component" value="Unassembled WGS sequence"/>
</dbReference>
<evidence type="ECO:0000313" key="1">
    <source>
        <dbReference type="EMBL" id="VVO60660.1"/>
    </source>
</evidence>
<organism evidence="1 2">
    <name type="scientific">Pseudomonas fluorescens</name>
    <dbReference type="NCBI Taxonomy" id="294"/>
    <lineage>
        <taxon>Bacteria</taxon>
        <taxon>Pseudomonadati</taxon>
        <taxon>Pseudomonadota</taxon>
        <taxon>Gammaproteobacteria</taxon>
        <taxon>Pseudomonadales</taxon>
        <taxon>Pseudomonadaceae</taxon>
        <taxon>Pseudomonas</taxon>
    </lineage>
</organism>